<evidence type="ECO:0000313" key="2">
    <source>
        <dbReference type="EMBL" id="EED88003.1"/>
    </source>
</evidence>
<reference evidence="2 3" key="1">
    <citation type="journal article" date="2004" name="Science">
        <title>The genome of the diatom Thalassiosira pseudonana: ecology, evolution, and metabolism.</title>
        <authorList>
            <person name="Armbrust E.V."/>
            <person name="Berges J.A."/>
            <person name="Bowler C."/>
            <person name="Green B.R."/>
            <person name="Martinez D."/>
            <person name="Putnam N.H."/>
            <person name="Zhou S."/>
            <person name="Allen A.E."/>
            <person name="Apt K.E."/>
            <person name="Bechner M."/>
            <person name="Brzezinski M.A."/>
            <person name="Chaal B.K."/>
            <person name="Chiovitti A."/>
            <person name="Davis A.K."/>
            <person name="Demarest M.S."/>
            <person name="Detter J.C."/>
            <person name="Glavina T."/>
            <person name="Goodstein D."/>
            <person name="Hadi M.Z."/>
            <person name="Hellsten U."/>
            <person name="Hildebrand M."/>
            <person name="Jenkins B.D."/>
            <person name="Jurka J."/>
            <person name="Kapitonov V.V."/>
            <person name="Kroger N."/>
            <person name="Lau W.W."/>
            <person name="Lane T.W."/>
            <person name="Larimer F.W."/>
            <person name="Lippmeier J.C."/>
            <person name="Lucas S."/>
            <person name="Medina M."/>
            <person name="Montsant A."/>
            <person name="Obornik M."/>
            <person name="Parker M.S."/>
            <person name="Palenik B."/>
            <person name="Pazour G.J."/>
            <person name="Richardson P.M."/>
            <person name="Rynearson T.A."/>
            <person name="Saito M.A."/>
            <person name="Schwartz D.C."/>
            <person name="Thamatrakoln K."/>
            <person name="Valentin K."/>
            <person name="Vardi A."/>
            <person name="Wilkerson F.P."/>
            <person name="Rokhsar D.S."/>
        </authorList>
    </citation>
    <scope>NUCLEOTIDE SEQUENCE [LARGE SCALE GENOMIC DNA]</scope>
    <source>
        <strain evidence="2 3">CCMP1335</strain>
    </source>
</reference>
<dbReference type="AlphaFoldDB" id="B8CF22"/>
<dbReference type="KEGG" id="tps:THAPSDRAFT_11616"/>
<dbReference type="GeneID" id="7447773"/>
<protein>
    <submittedName>
        <fullName evidence="2">Uncharacterized protein</fullName>
    </submittedName>
</protein>
<organism evidence="2 3">
    <name type="scientific">Thalassiosira pseudonana</name>
    <name type="common">Marine diatom</name>
    <name type="synonym">Cyclotella nana</name>
    <dbReference type="NCBI Taxonomy" id="35128"/>
    <lineage>
        <taxon>Eukaryota</taxon>
        <taxon>Sar</taxon>
        <taxon>Stramenopiles</taxon>
        <taxon>Ochrophyta</taxon>
        <taxon>Bacillariophyta</taxon>
        <taxon>Coscinodiscophyceae</taxon>
        <taxon>Thalassiosirophycidae</taxon>
        <taxon>Thalassiosirales</taxon>
        <taxon>Thalassiosiraceae</taxon>
        <taxon>Thalassiosira</taxon>
    </lineage>
</organism>
<dbReference type="Proteomes" id="UP000001449">
    <property type="component" value="Chromosome 20"/>
</dbReference>
<proteinExistence type="predicted"/>
<dbReference type="RefSeq" id="XP_002294643.1">
    <property type="nucleotide sequence ID" value="XM_002294607.1"/>
</dbReference>
<feature type="region of interest" description="Disordered" evidence="1">
    <location>
        <begin position="94"/>
        <end position="117"/>
    </location>
</feature>
<dbReference type="EMBL" id="CM000652">
    <property type="protein sequence ID" value="EED88003.1"/>
    <property type="molecule type" value="Genomic_DNA"/>
</dbReference>
<name>B8CF22_THAPS</name>
<gene>
    <name evidence="2" type="ORF">THAPSDRAFT_11616</name>
</gene>
<keyword evidence="3" id="KW-1185">Reference proteome</keyword>
<accession>B8CF22</accession>
<evidence type="ECO:0000256" key="1">
    <source>
        <dbReference type="SAM" id="MobiDB-lite"/>
    </source>
</evidence>
<evidence type="ECO:0000313" key="3">
    <source>
        <dbReference type="Proteomes" id="UP000001449"/>
    </source>
</evidence>
<dbReference type="HOGENOM" id="CLU_1726020_0_0_1"/>
<dbReference type="InParanoid" id="B8CF22"/>
<dbReference type="PaxDb" id="35128-Thaps11616"/>
<reference evidence="2 3" key="2">
    <citation type="journal article" date="2008" name="Nature">
        <title>The Phaeodactylum genome reveals the evolutionary history of diatom genomes.</title>
        <authorList>
            <person name="Bowler C."/>
            <person name="Allen A.E."/>
            <person name="Badger J.H."/>
            <person name="Grimwood J."/>
            <person name="Jabbari K."/>
            <person name="Kuo A."/>
            <person name="Maheswari U."/>
            <person name="Martens C."/>
            <person name="Maumus F."/>
            <person name="Otillar R.P."/>
            <person name="Rayko E."/>
            <person name="Salamov A."/>
            <person name="Vandepoele K."/>
            <person name="Beszteri B."/>
            <person name="Gruber A."/>
            <person name="Heijde M."/>
            <person name="Katinka M."/>
            <person name="Mock T."/>
            <person name="Valentin K."/>
            <person name="Verret F."/>
            <person name="Berges J.A."/>
            <person name="Brownlee C."/>
            <person name="Cadoret J.P."/>
            <person name="Chiovitti A."/>
            <person name="Choi C.J."/>
            <person name="Coesel S."/>
            <person name="De Martino A."/>
            <person name="Detter J.C."/>
            <person name="Durkin C."/>
            <person name="Falciatore A."/>
            <person name="Fournet J."/>
            <person name="Haruta M."/>
            <person name="Huysman M.J."/>
            <person name="Jenkins B.D."/>
            <person name="Jiroutova K."/>
            <person name="Jorgensen R.E."/>
            <person name="Joubert Y."/>
            <person name="Kaplan A."/>
            <person name="Kroger N."/>
            <person name="Kroth P.G."/>
            <person name="La Roche J."/>
            <person name="Lindquist E."/>
            <person name="Lommer M."/>
            <person name="Martin-Jezequel V."/>
            <person name="Lopez P.J."/>
            <person name="Lucas S."/>
            <person name="Mangogna M."/>
            <person name="McGinnis K."/>
            <person name="Medlin L.K."/>
            <person name="Montsant A."/>
            <person name="Oudot-Le Secq M.P."/>
            <person name="Napoli C."/>
            <person name="Obornik M."/>
            <person name="Parker M.S."/>
            <person name="Petit J.L."/>
            <person name="Porcel B.M."/>
            <person name="Poulsen N."/>
            <person name="Robison M."/>
            <person name="Rychlewski L."/>
            <person name="Rynearson T.A."/>
            <person name="Schmutz J."/>
            <person name="Shapiro H."/>
            <person name="Siaut M."/>
            <person name="Stanley M."/>
            <person name="Sussman M.R."/>
            <person name="Taylor A.R."/>
            <person name="Vardi A."/>
            <person name="von Dassow P."/>
            <person name="Vyverman W."/>
            <person name="Willis A."/>
            <person name="Wyrwicz L.S."/>
            <person name="Rokhsar D.S."/>
            <person name="Weissenbach J."/>
            <person name="Armbrust E.V."/>
            <person name="Green B.R."/>
            <person name="Van de Peer Y."/>
            <person name="Grigoriev I.V."/>
        </authorList>
    </citation>
    <scope>NUCLEOTIDE SEQUENCE [LARGE SCALE GENOMIC DNA]</scope>
    <source>
        <strain evidence="2 3">CCMP1335</strain>
    </source>
</reference>
<sequence>MALIPHPTREENAAKWYTEQDKDYFKAVVTLERNQFVTGLQSRPLESFTSDELVHCVGLENYLSRNVNQRVRETKKRHTKLLLREQARQSVSRRMLGDDDWSRSCGTSTISSDTSDSSRCEERLARLSEASSQWSRERAHRIAAGYRSSVKF</sequence>